<dbReference type="SUPFAM" id="SSF48452">
    <property type="entry name" value="TPR-like"/>
    <property type="match status" value="1"/>
</dbReference>
<sequence length="419" mass="47116">MTFLKECDDPALESHLYRCAGYFYLNDRNNVPLTTELLGKALAAAQICNDGTLQSRALFFIALTDWRVGNYVMGQRHASEAHRLGRLSGNLYGEGMALYADGMCCRELGDYVIAVELFNRSRNCLARCGVAGGRADTMVMTSLAELRFFQSEYSEVYQIYTTIVQDAVLSVDTYLCGFSLLHIAQIDVIIGTPAHEVQHKINKLKEVLTTLQDINTQQAVELVSADLSLRERNHAHAQAVFTRYLHMFLGNNAEYALYANERLADLERWETQYFDKTFIWATIYLSYAFKLGNKLAVHKALACIGQMYLVQCDLETAHNLFTVALKGFTQMGVHHSKAQCLLYLGNIAEQEGNLGKAAELWTTARPLFERTLQAKNVEKIDAKLANLVEEQVTTNEECMDYSKSVSVKKSQSRLSVGIM</sequence>
<dbReference type="Proteomes" id="UP001362999">
    <property type="component" value="Unassembled WGS sequence"/>
</dbReference>
<organism evidence="1 2">
    <name type="scientific">Favolaschia claudopus</name>
    <dbReference type="NCBI Taxonomy" id="2862362"/>
    <lineage>
        <taxon>Eukaryota</taxon>
        <taxon>Fungi</taxon>
        <taxon>Dikarya</taxon>
        <taxon>Basidiomycota</taxon>
        <taxon>Agaricomycotina</taxon>
        <taxon>Agaricomycetes</taxon>
        <taxon>Agaricomycetidae</taxon>
        <taxon>Agaricales</taxon>
        <taxon>Marasmiineae</taxon>
        <taxon>Mycenaceae</taxon>
        <taxon>Favolaschia</taxon>
    </lineage>
</organism>
<comment type="caution">
    <text evidence="1">The sequence shown here is derived from an EMBL/GenBank/DDBJ whole genome shotgun (WGS) entry which is preliminary data.</text>
</comment>
<dbReference type="EMBL" id="JAWWNJ010000171">
    <property type="protein sequence ID" value="KAK6977224.1"/>
    <property type="molecule type" value="Genomic_DNA"/>
</dbReference>
<proteinExistence type="predicted"/>
<evidence type="ECO:0008006" key="3">
    <source>
        <dbReference type="Google" id="ProtNLM"/>
    </source>
</evidence>
<evidence type="ECO:0000313" key="1">
    <source>
        <dbReference type="EMBL" id="KAK6977224.1"/>
    </source>
</evidence>
<evidence type="ECO:0000313" key="2">
    <source>
        <dbReference type="Proteomes" id="UP001362999"/>
    </source>
</evidence>
<name>A0AAV9ZAM1_9AGAR</name>
<dbReference type="InterPro" id="IPR011990">
    <property type="entry name" value="TPR-like_helical_dom_sf"/>
</dbReference>
<dbReference type="Gene3D" id="1.25.40.10">
    <property type="entry name" value="Tetratricopeptide repeat domain"/>
    <property type="match status" value="2"/>
</dbReference>
<protein>
    <recommendedName>
        <fullName evidence="3">Tetratricopeptide repeat protein 29</fullName>
    </recommendedName>
</protein>
<dbReference type="AlphaFoldDB" id="A0AAV9ZAM1"/>
<keyword evidence="2" id="KW-1185">Reference proteome</keyword>
<reference evidence="1 2" key="1">
    <citation type="journal article" date="2024" name="J Genomics">
        <title>Draft genome sequencing and assembly of Favolaschia claudopus CIRM-BRFM 2984 isolated from oak limbs.</title>
        <authorList>
            <person name="Navarro D."/>
            <person name="Drula E."/>
            <person name="Chaduli D."/>
            <person name="Cazenave R."/>
            <person name="Ahrendt S."/>
            <person name="Wang J."/>
            <person name="Lipzen A."/>
            <person name="Daum C."/>
            <person name="Barry K."/>
            <person name="Grigoriev I.V."/>
            <person name="Favel A."/>
            <person name="Rosso M.N."/>
            <person name="Martin F."/>
        </authorList>
    </citation>
    <scope>NUCLEOTIDE SEQUENCE [LARGE SCALE GENOMIC DNA]</scope>
    <source>
        <strain evidence="1 2">CIRM-BRFM 2984</strain>
    </source>
</reference>
<accession>A0AAV9ZAM1</accession>
<gene>
    <name evidence="1" type="ORF">R3P38DRAFT_2810620</name>
</gene>